<organism evidence="8 9">
    <name type="scientific">Patiria miniata</name>
    <name type="common">Bat star</name>
    <name type="synonym">Asterina miniata</name>
    <dbReference type="NCBI Taxonomy" id="46514"/>
    <lineage>
        <taxon>Eukaryota</taxon>
        <taxon>Metazoa</taxon>
        <taxon>Echinodermata</taxon>
        <taxon>Eleutherozoa</taxon>
        <taxon>Asterozoa</taxon>
        <taxon>Asteroidea</taxon>
        <taxon>Valvatacea</taxon>
        <taxon>Valvatida</taxon>
        <taxon>Asterinidae</taxon>
        <taxon>Patiria</taxon>
    </lineage>
</organism>
<comment type="cofactor">
    <cofactor evidence="1">
        <name>a divalent metal cation</name>
        <dbReference type="ChEBI" id="CHEBI:60240"/>
    </cofactor>
</comment>
<dbReference type="GO" id="GO:0003677">
    <property type="term" value="F:DNA binding"/>
    <property type="evidence" value="ECO:0007669"/>
    <property type="project" value="UniProtKB-UniRule"/>
</dbReference>
<evidence type="ECO:0000256" key="3">
    <source>
        <dbReference type="ARBA" id="ARBA00022771"/>
    </source>
</evidence>
<feature type="domain" description="THAP-type" evidence="7">
    <location>
        <begin position="1"/>
        <end position="77"/>
    </location>
</feature>
<keyword evidence="9" id="KW-1185">Reference proteome</keyword>
<dbReference type="PANTHER" id="PTHR23080">
    <property type="entry name" value="THAP DOMAIN PROTEIN"/>
    <property type="match status" value="1"/>
</dbReference>
<dbReference type="PANTHER" id="PTHR23080:SF143">
    <property type="entry name" value="SI:DKEY-56D12.4"/>
    <property type="match status" value="1"/>
</dbReference>
<protein>
    <recommendedName>
        <fullName evidence="7">THAP-type domain-containing protein</fullName>
    </recommendedName>
</protein>
<evidence type="ECO:0000256" key="4">
    <source>
        <dbReference type="ARBA" id="ARBA00022833"/>
    </source>
</evidence>
<dbReference type="Pfam" id="PF13359">
    <property type="entry name" value="DDE_Tnp_4"/>
    <property type="match status" value="1"/>
</dbReference>
<dbReference type="PROSITE" id="PS50950">
    <property type="entry name" value="ZF_THAP"/>
    <property type="match status" value="1"/>
</dbReference>
<keyword evidence="2" id="KW-0479">Metal-binding</keyword>
<dbReference type="GeneID" id="119726480"/>
<dbReference type="EnsemblMetazoa" id="XM_038198188.1">
    <property type="protein sequence ID" value="XP_038054116.1"/>
    <property type="gene ID" value="LOC119726480"/>
</dbReference>
<dbReference type="RefSeq" id="XP_038054115.1">
    <property type="nucleotide sequence ID" value="XM_038198187.1"/>
</dbReference>
<keyword evidence="3 6" id="KW-0863">Zinc-finger</keyword>
<keyword evidence="5 6" id="KW-0238">DNA-binding</keyword>
<dbReference type="RefSeq" id="XP_038054116.1">
    <property type="nucleotide sequence ID" value="XM_038198188.1"/>
</dbReference>
<evidence type="ECO:0000256" key="2">
    <source>
        <dbReference type="ARBA" id="ARBA00022723"/>
    </source>
</evidence>
<name>A0A913ZSG4_PATMI</name>
<evidence type="ECO:0000259" key="7">
    <source>
        <dbReference type="PROSITE" id="PS50950"/>
    </source>
</evidence>
<accession>A0A913ZSG4</accession>
<keyword evidence="4" id="KW-0862">Zinc</keyword>
<dbReference type="Pfam" id="PF05485">
    <property type="entry name" value="THAP"/>
    <property type="match status" value="1"/>
</dbReference>
<evidence type="ECO:0000256" key="5">
    <source>
        <dbReference type="ARBA" id="ARBA00023125"/>
    </source>
</evidence>
<evidence type="ECO:0000313" key="9">
    <source>
        <dbReference type="Proteomes" id="UP000887568"/>
    </source>
</evidence>
<dbReference type="InterPro" id="IPR006612">
    <property type="entry name" value="THAP_Znf"/>
</dbReference>
<dbReference type="AlphaFoldDB" id="A0A913ZSG4"/>
<dbReference type="Proteomes" id="UP000887568">
    <property type="component" value="Unplaced"/>
</dbReference>
<sequence length="616" mass="70054">MHCAAASCVNNSKYRDRLIVMPHVIELQFHKAHAEDYTKWEKKLDKTDYRVSQYTRICSNHFKYGKPLAGSSVLTLYMRSYPDWALSRKQAAKEVAAVENGLICHALVHVCKYLDPQTTTRLAEQLRVQPGKNSDCIFQKLLSMSSTEARQLLQQVAPIVPGGKCLEALHIYRYGALCEGTGWLSAQFQPTKVDSVCANKRKDCNPYSIPAFHSYAKPETFKQSTEMVHCGHQCNRKEGVAWRKHNNKKQRLTAVECKEEVLYENYFHGDSTLRETQNIQLSEKITEPESALKCTQQIMKGPKVSIESIKHSDELIQLHTGLPSYQYFKWIYKEVDKASENMKYWHGNGSEKAKKYIETNQKKPGPSRVVSKENELLITLMKLRLNMMEEYLAYLFNVKQPTVSSILSTWIPLLSHELSGLIYWPEVEEIKLCYPDCFKRWPGIRALLDCFEIPTQKPSHVEANTQVFSSYKNRATTKFCLACTPGGSISFISPPAGGNMSDKEIVIACNLPQKFSPGDKCMVDKGFLIKGELLEYGVELIHPPFVHKGQPFTEEKNRLSKQIAHARIHIERVIGRLRDYKYLSSEIPVSQLDLIGPAARVCCALTNLKSSVVGKS</sequence>
<proteinExistence type="predicted"/>
<dbReference type="GO" id="GO:0008270">
    <property type="term" value="F:zinc ion binding"/>
    <property type="evidence" value="ECO:0007669"/>
    <property type="project" value="UniProtKB-KW"/>
</dbReference>
<dbReference type="EnsemblMetazoa" id="XM_038198187.1">
    <property type="protein sequence ID" value="XP_038054115.1"/>
    <property type="gene ID" value="LOC119726480"/>
</dbReference>
<evidence type="ECO:0000313" key="8">
    <source>
        <dbReference type="EnsemblMetazoa" id="XP_038054115.1"/>
    </source>
</evidence>
<dbReference type="Pfam" id="PF13613">
    <property type="entry name" value="HTH_Tnp_4"/>
    <property type="match status" value="1"/>
</dbReference>
<dbReference type="InterPro" id="IPR027806">
    <property type="entry name" value="HARBI1_dom"/>
</dbReference>
<evidence type="ECO:0000256" key="6">
    <source>
        <dbReference type="PROSITE-ProRule" id="PRU00309"/>
    </source>
</evidence>
<dbReference type="SUPFAM" id="SSF57716">
    <property type="entry name" value="Glucocorticoid receptor-like (DNA-binding domain)"/>
    <property type="match status" value="1"/>
</dbReference>
<evidence type="ECO:0000256" key="1">
    <source>
        <dbReference type="ARBA" id="ARBA00001968"/>
    </source>
</evidence>
<dbReference type="OrthoDB" id="6598185at2759"/>
<dbReference type="InterPro" id="IPR027805">
    <property type="entry name" value="Transposase_HTH_dom"/>
</dbReference>
<reference evidence="8" key="1">
    <citation type="submission" date="2022-11" db="UniProtKB">
        <authorList>
            <consortium name="EnsemblMetazoa"/>
        </authorList>
    </citation>
    <scope>IDENTIFICATION</scope>
</reference>